<dbReference type="PANTHER" id="PTHR45348:SF2">
    <property type="entry name" value="ZINC-TYPE ALCOHOL DEHYDROGENASE-LIKE PROTEIN C2E1P3.01"/>
    <property type="match status" value="1"/>
</dbReference>
<evidence type="ECO:0000256" key="1">
    <source>
        <dbReference type="ARBA" id="ARBA00008072"/>
    </source>
</evidence>
<evidence type="ECO:0000313" key="4">
    <source>
        <dbReference type="EMBL" id="KAK4183631.1"/>
    </source>
</evidence>
<dbReference type="SMART" id="SM00829">
    <property type="entry name" value="PKS_ER"/>
    <property type="match status" value="1"/>
</dbReference>
<dbReference type="SUPFAM" id="SSF51735">
    <property type="entry name" value="NAD(P)-binding Rossmann-fold domains"/>
    <property type="match status" value="1"/>
</dbReference>
<evidence type="ECO:0000256" key="2">
    <source>
        <dbReference type="ARBA" id="ARBA00023002"/>
    </source>
</evidence>
<dbReference type="GO" id="GO:0016651">
    <property type="term" value="F:oxidoreductase activity, acting on NAD(P)H"/>
    <property type="evidence" value="ECO:0007669"/>
    <property type="project" value="InterPro"/>
</dbReference>
<dbReference type="PANTHER" id="PTHR45348">
    <property type="entry name" value="HYPOTHETICAL OXIDOREDUCTASE (EUROFUNG)"/>
    <property type="match status" value="1"/>
</dbReference>
<dbReference type="Pfam" id="PF08240">
    <property type="entry name" value="ADH_N"/>
    <property type="match status" value="1"/>
</dbReference>
<evidence type="ECO:0000313" key="5">
    <source>
        <dbReference type="Proteomes" id="UP001302126"/>
    </source>
</evidence>
<evidence type="ECO:0000259" key="3">
    <source>
        <dbReference type="SMART" id="SM00829"/>
    </source>
</evidence>
<dbReference type="SUPFAM" id="SSF50129">
    <property type="entry name" value="GroES-like"/>
    <property type="match status" value="1"/>
</dbReference>
<dbReference type="AlphaFoldDB" id="A0AAN6WLS4"/>
<keyword evidence="5" id="KW-1185">Reference proteome</keyword>
<keyword evidence="2" id="KW-0560">Oxidoreductase</keyword>
<feature type="domain" description="Enoyl reductase (ER)" evidence="3">
    <location>
        <begin position="17"/>
        <end position="379"/>
    </location>
</feature>
<comment type="caution">
    <text evidence="4">The sequence shown here is derived from an EMBL/GenBank/DDBJ whole genome shotgun (WGS) entry which is preliminary data.</text>
</comment>
<comment type="similarity">
    <text evidence="1">Belongs to the zinc-containing alcohol dehydrogenase family.</text>
</comment>
<reference evidence="4" key="1">
    <citation type="journal article" date="2023" name="Mol. Phylogenet. Evol.">
        <title>Genome-scale phylogeny and comparative genomics of the fungal order Sordariales.</title>
        <authorList>
            <person name="Hensen N."/>
            <person name="Bonometti L."/>
            <person name="Westerberg I."/>
            <person name="Brannstrom I.O."/>
            <person name="Guillou S."/>
            <person name="Cros-Aarteil S."/>
            <person name="Calhoun S."/>
            <person name="Haridas S."/>
            <person name="Kuo A."/>
            <person name="Mondo S."/>
            <person name="Pangilinan J."/>
            <person name="Riley R."/>
            <person name="LaButti K."/>
            <person name="Andreopoulos B."/>
            <person name="Lipzen A."/>
            <person name="Chen C."/>
            <person name="Yan M."/>
            <person name="Daum C."/>
            <person name="Ng V."/>
            <person name="Clum A."/>
            <person name="Steindorff A."/>
            <person name="Ohm R.A."/>
            <person name="Martin F."/>
            <person name="Silar P."/>
            <person name="Natvig D.O."/>
            <person name="Lalanne C."/>
            <person name="Gautier V."/>
            <person name="Ament-Velasquez S.L."/>
            <person name="Kruys A."/>
            <person name="Hutchinson M.I."/>
            <person name="Powell A.J."/>
            <person name="Barry K."/>
            <person name="Miller A.N."/>
            <person name="Grigoriev I.V."/>
            <person name="Debuchy R."/>
            <person name="Gladieux P."/>
            <person name="Hiltunen Thoren M."/>
            <person name="Johannesson H."/>
        </authorList>
    </citation>
    <scope>NUCLEOTIDE SEQUENCE</scope>
    <source>
        <strain evidence="4">PSN309</strain>
    </source>
</reference>
<dbReference type="InterPro" id="IPR020843">
    <property type="entry name" value="ER"/>
</dbReference>
<dbReference type="Pfam" id="PF00107">
    <property type="entry name" value="ADH_zinc_N"/>
    <property type="match status" value="1"/>
</dbReference>
<dbReference type="CDD" id="cd08249">
    <property type="entry name" value="enoyl_reductase_like"/>
    <property type="match status" value="1"/>
</dbReference>
<accession>A0AAN6WLS4</accession>
<dbReference type="InterPro" id="IPR011032">
    <property type="entry name" value="GroES-like_sf"/>
</dbReference>
<organism evidence="4 5">
    <name type="scientific">Podospora australis</name>
    <dbReference type="NCBI Taxonomy" id="1536484"/>
    <lineage>
        <taxon>Eukaryota</taxon>
        <taxon>Fungi</taxon>
        <taxon>Dikarya</taxon>
        <taxon>Ascomycota</taxon>
        <taxon>Pezizomycotina</taxon>
        <taxon>Sordariomycetes</taxon>
        <taxon>Sordariomycetidae</taxon>
        <taxon>Sordariales</taxon>
        <taxon>Podosporaceae</taxon>
        <taxon>Podospora</taxon>
    </lineage>
</organism>
<gene>
    <name evidence="4" type="ORF">QBC35DRAFT_393452</name>
</gene>
<dbReference type="InterPro" id="IPR013154">
    <property type="entry name" value="ADH-like_N"/>
</dbReference>
<protein>
    <submittedName>
        <fullName evidence="4">Zinc-binding dehydrogenase</fullName>
    </submittedName>
</protein>
<dbReference type="InterPro" id="IPR036291">
    <property type="entry name" value="NAD(P)-bd_dom_sf"/>
</dbReference>
<dbReference type="EMBL" id="MU864534">
    <property type="protein sequence ID" value="KAK4183631.1"/>
    <property type="molecule type" value="Genomic_DNA"/>
</dbReference>
<dbReference type="Gene3D" id="3.40.50.720">
    <property type="entry name" value="NAD(P)-binding Rossmann-like Domain"/>
    <property type="match status" value="1"/>
</dbReference>
<sequence>MSQNKETNRAAYITTKGAYPLEVKPTPYTQPGPGEIVIRNCAIAVNPIDWFTQKPGNPKLNYISYPFVFGSDVAGEVVEVGPATSPDDAVFAVGDRVVGHAFGTDFRSKKATEGAFQLFTVLRVSLTAKIPDSVTFASASVLPLCLTTASTALFSPKYLGLQHPTSPRRESTGQVMVVWGASTSVGSNAVQLARSAGYEVIATASRKNFEYVRGLGATEVFDYRSGTVVQDIGRALEGKTCAGAVTVGHDSTYPCIDIIAAAKGKKFIAQISAPVSLEDAANPGWLGMAGVMGRFMWASAVIALKAVISGVKVQFVWGGDLVENPDLCRSVYNEYLPAALSSGEFIPAPEAQVVGHGLEKIQEAFDVCRKGVSAKKIVVTL</sequence>
<dbReference type="Gene3D" id="3.90.180.10">
    <property type="entry name" value="Medium-chain alcohol dehydrogenases, catalytic domain"/>
    <property type="match status" value="1"/>
</dbReference>
<dbReference type="InterPro" id="IPR013149">
    <property type="entry name" value="ADH-like_C"/>
</dbReference>
<reference evidence="4" key="2">
    <citation type="submission" date="2023-05" db="EMBL/GenBank/DDBJ databases">
        <authorList>
            <consortium name="Lawrence Berkeley National Laboratory"/>
            <person name="Steindorff A."/>
            <person name="Hensen N."/>
            <person name="Bonometti L."/>
            <person name="Westerberg I."/>
            <person name="Brannstrom I.O."/>
            <person name="Guillou S."/>
            <person name="Cros-Aarteil S."/>
            <person name="Calhoun S."/>
            <person name="Haridas S."/>
            <person name="Kuo A."/>
            <person name="Mondo S."/>
            <person name="Pangilinan J."/>
            <person name="Riley R."/>
            <person name="Labutti K."/>
            <person name="Andreopoulos B."/>
            <person name="Lipzen A."/>
            <person name="Chen C."/>
            <person name="Yanf M."/>
            <person name="Daum C."/>
            <person name="Ng V."/>
            <person name="Clum A."/>
            <person name="Ohm R."/>
            <person name="Martin F."/>
            <person name="Silar P."/>
            <person name="Natvig D."/>
            <person name="Lalanne C."/>
            <person name="Gautier V."/>
            <person name="Ament-Velasquez S.L."/>
            <person name="Kruys A."/>
            <person name="Hutchinson M.I."/>
            <person name="Powell A.J."/>
            <person name="Barry K."/>
            <person name="Miller A.N."/>
            <person name="Grigoriev I.V."/>
            <person name="Debuchy R."/>
            <person name="Gladieux P."/>
            <person name="Thoren M.H."/>
            <person name="Johannesson H."/>
        </authorList>
    </citation>
    <scope>NUCLEOTIDE SEQUENCE</scope>
    <source>
        <strain evidence="4">PSN309</strain>
    </source>
</reference>
<dbReference type="Proteomes" id="UP001302126">
    <property type="component" value="Unassembled WGS sequence"/>
</dbReference>
<proteinExistence type="inferred from homology"/>
<dbReference type="InterPro" id="IPR047122">
    <property type="entry name" value="Trans-enoyl_RdTase-like"/>
</dbReference>
<name>A0AAN6WLS4_9PEZI</name>